<evidence type="ECO:0000313" key="1">
    <source>
        <dbReference type="EMBL" id="GAF76186.1"/>
    </source>
</evidence>
<comment type="caution">
    <text evidence="1">The sequence shown here is derived from an EMBL/GenBank/DDBJ whole genome shotgun (WGS) entry which is preliminary data.</text>
</comment>
<organism evidence="1">
    <name type="scientific">marine sediment metagenome</name>
    <dbReference type="NCBI Taxonomy" id="412755"/>
    <lineage>
        <taxon>unclassified sequences</taxon>
        <taxon>metagenomes</taxon>
        <taxon>ecological metagenomes</taxon>
    </lineage>
</organism>
<reference evidence="1" key="1">
    <citation type="journal article" date="2014" name="Front. Microbiol.">
        <title>High frequency of phylogenetically diverse reductive dehalogenase-homologous genes in deep subseafloor sedimentary metagenomes.</title>
        <authorList>
            <person name="Kawai M."/>
            <person name="Futagami T."/>
            <person name="Toyoda A."/>
            <person name="Takaki Y."/>
            <person name="Nishi S."/>
            <person name="Hori S."/>
            <person name="Arai W."/>
            <person name="Tsubouchi T."/>
            <person name="Morono Y."/>
            <person name="Uchiyama I."/>
            <person name="Ito T."/>
            <person name="Fujiyama A."/>
            <person name="Inagaki F."/>
            <person name="Takami H."/>
        </authorList>
    </citation>
    <scope>NUCLEOTIDE SEQUENCE</scope>
    <source>
        <strain evidence="1">Expedition CK06-06</strain>
    </source>
</reference>
<name>X0SM17_9ZZZZ</name>
<dbReference type="AlphaFoldDB" id="X0SM17"/>
<accession>X0SM17</accession>
<dbReference type="EMBL" id="BARS01004311">
    <property type="protein sequence ID" value="GAF76186.1"/>
    <property type="molecule type" value="Genomic_DNA"/>
</dbReference>
<protein>
    <submittedName>
        <fullName evidence="1">Uncharacterized protein</fullName>
    </submittedName>
</protein>
<proteinExistence type="predicted"/>
<gene>
    <name evidence="1" type="ORF">S01H1_08397</name>
</gene>
<sequence>FADKDKDCVKRPTLIEVESGHFVACSHYMEVNEGV</sequence>
<feature type="non-terminal residue" evidence="1">
    <location>
        <position position="1"/>
    </location>
</feature>